<dbReference type="InterPro" id="IPR058240">
    <property type="entry name" value="rSAM_sf"/>
</dbReference>
<protein>
    <recommendedName>
        <fullName evidence="8">Radical SAM core domain-containing protein</fullName>
    </recommendedName>
</protein>
<name>A0A699VNA3_TANCI</name>
<sequence length="88" mass="9755">AQHRGVVSGRTEFRRAGHPQDSPDGRRTTAGLKRLNVSLDSLDPARFRELTRTGDLNKVIAGLDAAWDAGFRNTKLNCVVMKGRNDHE</sequence>
<dbReference type="Pfam" id="PF04055">
    <property type="entry name" value="Radical_SAM"/>
    <property type="match status" value="1"/>
</dbReference>
<comment type="caution">
    <text evidence="9">The sequence shown here is derived from an EMBL/GenBank/DDBJ whole genome shotgun (WGS) entry which is preliminary data.</text>
</comment>
<dbReference type="PANTHER" id="PTHR22960">
    <property type="entry name" value="MOLYBDOPTERIN COFACTOR SYNTHESIS PROTEIN A"/>
    <property type="match status" value="1"/>
</dbReference>
<feature type="non-terminal residue" evidence="9">
    <location>
        <position position="1"/>
    </location>
</feature>
<dbReference type="InterPro" id="IPR007197">
    <property type="entry name" value="rSAM"/>
</dbReference>
<dbReference type="SUPFAM" id="SSF102114">
    <property type="entry name" value="Radical SAM enzymes"/>
    <property type="match status" value="1"/>
</dbReference>
<feature type="non-terminal residue" evidence="9">
    <location>
        <position position="88"/>
    </location>
</feature>
<reference evidence="9" key="1">
    <citation type="journal article" date="2019" name="Sci. Rep.">
        <title>Draft genome of Tanacetum cinerariifolium, the natural source of mosquito coil.</title>
        <authorList>
            <person name="Yamashiro T."/>
            <person name="Shiraishi A."/>
            <person name="Satake H."/>
            <person name="Nakayama K."/>
        </authorList>
    </citation>
    <scope>NUCLEOTIDE SEQUENCE</scope>
</reference>
<organism evidence="9">
    <name type="scientific">Tanacetum cinerariifolium</name>
    <name type="common">Dalmatian daisy</name>
    <name type="synonym">Chrysanthemum cinerariifolium</name>
    <dbReference type="NCBI Taxonomy" id="118510"/>
    <lineage>
        <taxon>Eukaryota</taxon>
        <taxon>Viridiplantae</taxon>
        <taxon>Streptophyta</taxon>
        <taxon>Embryophyta</taxon>
        <taxon>Tracheophyta</taxon>
        <taxon>Spermatophyta</taxon>
        <taxon>Magnoliopsida</taxon>
        <taxon>eudicotyledons</taxon>
        <taxon>Gunneridae</taxon>
        <taxon>Pentapetalae</taxon>
        <taxon>asterids</taxon>
        <taxon>campanulids</taxon>
        <taxon>Asterales</taxon>
        <taxon>Asteraceae</taxon>
        <taxon>Asteroideae</taxon>
        <taxon>Anthemideae</taxon>
        <taxon>Anthemidinae</taxon>
        <taxon>Tanacetum</taxon>
    </lineage>
</organism>
<evidence type="ECO:0000313" key="9">
    <source>
        <dbReference type="EMBL" id="GFD34866.1"/>
    </source>
</evidence>
<keyword evidence="4" id="KW-0408">Iron</keyword>
<feature type="domain" description="Radical SAM core" evidence="8">
    <location>
        <begin position="30"/>
        <end position="88"/>
    </location>
</feature>
<evidence type="ECO:0000256" key="6">
    <source>
        <dbReference type="ARBA" id="ARBA00023150"/>
    </source>
</evidence>
<gene>
    <name evidence="9" type="ORF">Tci_906835</name>
</gene>
<keyword evidence="5" id="KW-0411">Iron-sulfur</keyword>
<dbReference type="PANTHER" id="PTHR22960:SF0">
    <property type="entry name" value="MOLYBDENUM COFACTOR BIOSYNTHESIS PROTEIN 1"/>
    <property type="match status" value="1"/>
</dbReference>
<keyword evidence="3" id="KW-0479">Metal-binding</keyword>
<proteinExistence type="predicted"/>
<dbReference type="AlphaFoldDB" id="A0A699VNA3"/>
<comment type="pathway">
    <text evidence="1">Cofactor biosynthesis; molybdopterin biosynthesis.</text>
</comment>
<feature type="region of interest" description="Disordered" evidence="7">
    <location>
        <begin position="1"/>
        <end position="29"/>
    </location>
</feature>
<dbReference type="GO" id="GO:0051536">
    <property type="term" value="F:iron-sulfur cluster binding"/>
    <property type="evidence" value="ECO:0007669"/>
    <property type="project" value="UniProtKB-KW"/>
</dbReference>
<evidence type="ECO:0000256" key="1">
    <source>
        <dbReference type="ARBA" id="ARBA00005046"/>
    </source>
</evidence>
<evidence type="ECO:0000259" key="8">
    <source>
        <dbReference type="Pfam" id="PF04055"/>
    </source>
</evidence>
<dbReference type="EMBL" id="BKCJ011451688">
    <property type="protein sequence ID" value="GFD34866.1"/>
    <property type="molecule type" value="Genomic_DNA"/>
</dbReference>
<keyword evidence="6" id="KW-0501">Molybdenum cofactor biosynthesis</keyword>
<dbReference type="InterPro" id="IPR050105">
    <property type="entry name" value="MoCo_biosynth_MoaA/MoaC"/>
</dbReference>
<dbReference type="GO" id="GO:0061799">
    <property type="term" value="F:cyclic pyranopterin monophosphate synthase activity"/>
    <property type="evidence" value="ECO:0007669"/>
    <property type="project" value="TreeGrafter"/>
</dbReference>
<evidence type="ECO:0000256" key="3">
    <source>
        <dbReference type="ARBA" id="ARBA00022723"/>
    </source>
</evidence>
<keyword evidence="2" id="KW-0949">S-adenosyl-L-methionine</keyword>
<evidence type="ECO:0000256" key="4">
    <source>
        <dbReference type="ARBA" id="ARBA00023004"/>
    </source>
</evidence>
<evidence type="ECO:0000256" key="7">
    <source>
        <dbReference type="SAM" id="MobiDB-lite"/>
    </source>
</evidence>
<dbReference type="InterPro" id="IPR013785">
    <property type="entry name" value="Aldolase_TIM"/>
</dbReference>
<evidence type="ECO:0000256" key="5">
    <source>
        <dbReference type="ARBA" id="ARBA00023014"/>
    </source>
</evidence>
<dbReference type="GO" id="GO:0046872">
    <property type="term" value="F:metal ion binding"/>
    <property type="evidence" value="ECO:0007669"/>
    <property type="project" value="UniProtKB-KW"/>
</dbReference>
<dbReference type="GO" id="GO:0006777">
    <property type="term" value="P:Mo-molybdopterin cofactor biosynthetic process"/>
    <property type="evidence" value="ECO:0007669"/>
    <property type="project" value="UniProtKB-KW"/>
</dbReference>
<dbReference type="Gene3D" id="3.20.20.70">
    <property type="entry name" value="Aldolase class I"/>
    <property type="match status" value="1"/>
</dbReference>
<dbReference type="GO" id="GO:0061798">
    <property type="term" value="F:GTP 3',8'-cyclase activity"/>
    <property type="evidence" value="ECO:0007669"/>
    <property type="project" value="TreeGrafter"/>
</dbReference>
<accession>A0A699VNA3</accession>
<evidence type="ECO:0000256" key="2">
    <source>
        <dbReference type="ARBA" id="ARBA00022691"/>
    </source>
</evidence>